<name>A0A509E8L6_9HYPH</name>
<reference evidence="3 4" key="1">
    <citation type="submission" date="2019-06" db="EMBL/GenBank/DDBJ databases">
        <authorList>
            <person name="Rodrigo-Torres L."/>
            <person name="Arahal R. D."/>
            <person name="Lucena T."/>
        </authorList>
    </citation>
    <scope>NUCLEOTIDE SEQUENCE [LARGE SCALE GENOMIC DNA]</scope>
    <source>
        <strain evidence="3 4">SB0023/3</strain>
    </source>
</reference>
<dbReference type="Proteomes" id="UP000410984">
    <property type="component" value="Unassembled WGS sequence"/>
</dbReference>
<accession>A0A509E8L6</accession>
<dbReference type="PANTHER" id="PTHR13844">
    <property type="entry name" value="SWI/SNF-RELATED MATRIX-ASSOCIATED ACTIN-DEPENDENT REGULATOR OF CHROMATIN SUBFAMILY D"/>
    <property type="match status" value="1"/>
</dbReference>
<dbReference type="RefSeq" id="WP_142582179.1">
    <property type="nucleotide sequence ID" value="NZ_CABFPH010000010.1"/>
</dbReference>
<dbReference type="AlphaFoldDB" id="A0A509E8L6"/>
<dbReference type="InterPro" id="IPR003121">
    <property type="entry name" value="SWIB_MDM2_domain"/>
</dbReference>
<protein>
    <recommendedName>
        <fullName evidence="2">DM2 domain-containing protein</fullName>
    </recommendedName>
</protein>
<feature type="region of interest" description="Disordered" evidence="1">
    <location>
        <begin position="1"/>
        <end position="44"/>
    </location>
</feature>
<dbReference type="PROSITE" id="PS51925">
    <property type="entry name" value="SWIB_MDM2"/>
    <property type="match status" value="1"/>
</dbReference>
<dbReference type="InterPro" id="IPR036885">
    <property type="entry name" value="SWIB_MDM2_dom_sf"/>
</dbReference>
<proteinExistence type="predicted"/>
<dbReference type="Gene3D" id="1.10.245.10">
    <property type="entry name" value="SWIB/MDM2 domain"/>
    <property type="match status" value="1"/>
</dbReference>
<evidence type="ECO:0000313" key="3">
    <source>
        <dbReference type="EMBL" id="VUD70616.1"/>
    </source>
</evidence>
<feature type="compositionally biased region" description="Basic and acidic residues" evidence="1">
    <location>
        <begin position="1"/>
        <end position="10"/>
    </location>
</feature>
<dbReference type="Pfam" id="PF02201">
    <property type="entry name" value="SWIB"/>
    <property type="match status" value="1"/>
</dbReference>
<dbReference type="SMART" id="SM00151">
    <property type="entry name" value="SWIB"/>
    <property type="match status" value="1"/>
</dbReference>
<feature type="compositionally biased region" description="Low complexity" evidence="1">
    <location>
        <begin position="11"/>
        <end position="37"/>
    </location>
</feature>
<evidence type="ECO:0000259" key="2">
    <source>
        <dbReference type="PROSITE" id="PS51925"/>
    </source>
</evidence>
<dbReference type="SUPFAM" id="SSF47592">
    <property type="entry name" value="SWIB/MDM2 domain"/>
    <property type="match status" value="1"/>
</dbReference>
<feature type="domain" description="DM2" evidence="2">
    <location>
        <begin position="37"/>
        <end position="114"/>
    </location>
</feature>
<dbReference type="CDD" id="cd10567">
    <property type="entry name" value="SWIB-MDM2_like"/>
    <property type="match status" value="1"/>
</dbReference>
<dbReference type="OrthoDB" id="8019446at2"/>
<evidence type="ECO:0000256" key="1">
    <source>
        <dbReference type="SAM" id="MobiDB-lite"/>
    </source>
</evidence>
<dbReference type="EMBL" id="CABFPH010000010">
    <property type="protein sequence ID" value="VUD70616.1"/>
    <property type="molecule type" value="Genomic_DNA"/>
</dbReference>
<evidence type="ECO:0000313" key="4">
    <source>
        <dbReference type="Proteomes" id="UP000410984"/>
    </source>
</evidence>
<gene>
    <name evidence="3" type="ORF">MET9862_01186</name>
</gene>
<keyword evidence="4" id="KW-1185">Reference proteome</keyword>
<organism evidence="3 4">
    <name type="scientific">Methylobacterium symbioticum</name>
    <dbReference type="NCBI Taxonomy" id="2584084"/>
    <lineage>
        <taxon>Bacteria</taxon>
        <taxon>Pseudomonadati</taxon>
        <taxon>Pseudomonadota</taxon>
        <taxon>Alphaproteobacteria</taxon>
        <taxon>Hyphomicrobiales</taxon>
        <taxon>Methylobacteriaceae</taxon>
        <taxon>Methylobacterium</taxon>
    </lineage>
</organism>
<sequence length="114" mass="12169">MATKTTDKAAPKAAKAKAPAATAPKATKAAGATKPNALQQPLKPSAELGAIVGTSPLPRGEVVSKVWDYIKKHNLQNPENKREIVADDKLKKVFGKDKCSMFEMNKHLAAHLKA</sequence>
<dbReference type="InterPro" id="IPR019835">
    <property type="entry name" value="SWIB_domain"/>
</dbReference>